<dbReference type="InterPro" id="IPR003959">
    <property type="entry name" value="ATPase_AAA_core"/>
</dbReference>
<dbReference type="Proteomes" id="UP000095280">
    <property type="component" value="Unplaced"/>
</dbReference>
<dbReference type="WBParaSite" id="maker-uti_cns_0010485-snap-gene-0.3-mRNA-1">
    <property type="protein sequence ID" value="maker-uti_cns_0010485-snap-gene-0.3-mRNA-1"/>
    <property type="gene ID" value="maker-uti_cns_0010485-snap-gene-0.3"/>
</dbReference>
<feature type="compositionally biased region" description="Pro residues" evidence="6">
    <location>
        <begin position="17"/>
        <end position="26"/>
    </location>
</feature>
<dbReference type="GO" id="GO:0007131">
    <property type="term" value="P:reciprocal meiotic recombination"/>
    <property type="evidence" value="ECO:0007669"/>
    <property type="project" value="TreeGrafter"/>
</dbReference>
<dbReference type="FunFam" id="3.40.50.300:FF:001494">
    <property type="entry name" value="Pachytene checkpoint component Pch2"/>
    <property type="match status" value="1"/>
</dbReference>
<name>A0A1I8I8P0_9PLAT</name>
<dbReference type="InterPro" id="IPR003960">
    <property type="entry name" value="ATPase_AAA_CS"/>
</dbReference>
<keyword evidence="8" id="KW-1185">Reference proteome</keyword>
<dbReference type="GO" id="GO:0051598">
    <property type="term" value="P:meiotic recombination checkpoint signaling"/>
    <property type="evidence" value="ECO:0007669"/>
    <property type="project" value="TreeGrafter"/>
</dbReference>
<dbReference type="InterPro" id="IPR044539">
    <property type="entry name" value="Pch2-like"/>
</dbReference>
<reference evidence="9" key="1">
    <citation type="submission" date="2016-11" db="UniProtKB">
        <authorList>
            <consortium name="WormBaseParasite"/>
        </authorList>
    </citation>
    <scope>IDENTIFICATION</scope>
</reference>
<dbReference type="AlphaFoldDB" id="A0A1I8I8P0"/>
<evidence type="ECO:0000313" key="9">
    <source>
        <dbReference type="WBParaSite" id="maker-uti_cns_0010485-snap-gene-0.3-mRNA-1"/>
    </source>
</evidence>
<sequence>LQSNFVNTSCGILHSPPGAPSQPVPPAGESVAGSMTSTPSVTPQQRTPQPQLHRLVVEARRSQFSNSAGSEDVAAIVQAVVQFVRLSIDRVTVGERLSVPQTEDLHNEVVALTFVDLSDKLTGRRLRVRDCQLEVALYQLCEEEQPATERINHDGEEVSAAATLVLPAASLEGVWESLMFGADVKSRLLGYAHSTLRFADAGVDPAVVNCNRLILLHGEPGTGKTSLCRALAHKLSIHMADRYDYGCLVEVNSHSLFSKWFSESGKLVQKMFDKLHEHLADERCLVFVLVDEVESLSAARQACLSGSDPSDSIRVVNALLTQLDAVKRWPNVLVLTTSNITGAIDEAFLDRCDLCLHIGLPDEPAVYEILASCLRELLRAGVVSSASASGAVEPPAIYAYSELNLLGGAASERLAQSDTFRCSFRLLALSRACRGLSGRRLRKLPLLAHSVSLADCRRFRNDGAAGLLLDSFLVAMETAAVAAAPVGVSTNGK</sequence>
<dbReference type="GO" id="GO:0005634">
    <property type="term" value="C:nucleus"/>
    <property type="evidence" value="ECO:0007669"/>
    <property type="project" value="TreeGrafter"/>
</dbReference>
<feature type="domain" description="AAA+ ATPase" evidence="7">
    <location>
        <begin position="210"/>
        <end position="364"/>
    </location>
</feature>
<evidence type="ECO:0000256" key="1">
    <source>
        <dbReference type="ARBA" id="ARBA00007271"/>
    </source>
</evidence>
<dbReference type="SUPFAM" id="SSF52540">
    <property type="entry name" value="P-loop containing nucleoside triphosphate hydrolases"/>
    <property type="match status" value="1"/>
</dbReference>
<dbReference type="SMART" id="SM00382">
    <property type="entry name" value="AAA"/>
    <property type="match status" value="1"/>
</dbReference>
<evidence type="ECO:0000313" key="8">
    <source>
        <dbReference type="Proteomes" id="UP000095280"/>
    </source>
</evidence>
<dbReference type="GO" id="GO:0005694">
    <property type="term" value="C:chromosome"/>
    <property type="evidence" value="ECO:0007669"/>
    <property type="project" value="TreeGrafter"/>
</dbReference>
<comment type="similarity">
    <text evidence="1">Belongs to the AAA ATPase family. PCH2 subfamily.</text>
</comment>
<evidence type="ECO:0000256" key="6">
    <source>
        <dbReference type="SAM" id="MobiDB-lite"/>
    </source>
</evidence>
<dbReference type="PROSITE" id="PS00674">
    <property type="entry name" value="AAA"/>
    <property type="match status" value="1"/>
</dbReference>
<dbReference type="PANTHER" id="PTHR45991">
    <property type="entry name" value="PACHYTENE CHECKPOINT PROTEIN 2"/>
    <property type="match status" value="1"/>
</dbReference>
<evidence type="ECO:0000256" key="3">
    <source>
        <dbReference type="ARBA" id="ARBA00022840"/>
    </source>
</evidence>
<feature type="compositionally biased region" description="Polar residues" evidence="6">
    <location>
        <begin position="33"/>
        <end position="50"/>
    </location>
</feature>
<evidence type="ECO:0000256" key="2">
    <source>
        <dbReference type="ARBA" id="ARBA00022741"/>
    </source>
</evidence>
<keyword evidence="2 5" id="KW-0547">Nucleotide-binding</keyword>
<accession>A0A1I8I8P0</accession>
<dbReference type="InterPro" id="IPR003593">
    <property type="entry name" value="AAA+_ATPase"/>
</dbReference>
<organism evidence="8 9">
    <name type="scientific">Macrostomum lignano</name>
    <dbReference type="NCBI Taxonomy" id="282301"/>
    <lineage>
        <taxon>Eukaryota</taxon>
        <taxon>Metazoa</taxon>
        <taxon>Spiralia</taxon>
        <taxon>Lophotrochozoa</taxon>
        <taxon>Platyhelminthes</taxon>
        <taxon>Rhabditophora</taxon>
        <taxon>Macrostomorpha</taxon>
        <taxon>Macrostomida</taxon>
        <taxon>Macrostomidae</taxon>
        <taxon>Macrostomum</taxon>
    </lineage>
</organism>
<evidence type="ECO:0000256" key="5">
    <source>
        <dbReference type="RuleBase" id="RU003651"/>
    </source>
</evidence>
<dbReference type="Pfam" id="PF23242">
    <property type="entry name" value="AAA_lid_TRIP13_C"/>
    <property type="match status" value="1"/>
</dbReference>
<dbReference type="Gene3D" id="3.40.50.300">
    <property type="entry name" value="P-loop containing nucleotide triphosphate hydrolases"/>
    <property type="match status" value="1"/>
</dbReference>
<feature type="compositionally biased region" description="Polar residues" evidence="6">
    <location>
        <begin position="1"/>
        <end position="10"/>
    </location>
</feature>
<evidence type="ECO:0000256" key="4">
    <source>
        <dbReference type="ARBA" id="ARBA00023254"/>
    </source>
</evidence>
<dbReference type="GO" id="GO:0005524">
    <property type="term" value="F:ATP binding"/>
    <property type="evidence" value="ECO:0007669"/>
    <property type="project" value="UniProtKB-KW"/>
</dbReference>
<dbReference type="GO" id="GO:0016887">
    <property type="term" value="F:ATP hydrolysis activity"/>
    <property type="evidence" value="ECO:0007669"/>
    <property type="project" value="InterPro"/>
</dbReference>
<keyword evidence="4" id="KW-0469">Meiosis</keyword>
<dbReference type="InterPro" id="IPR058249">
    <property type="entry name" value="Pch2_C"/>
</dbReference>
<keyword evidence="3 5" id="KW-0067">ATP-binding</keyword>
<protein>
    <submittedName>
        <fullName evidence="9">AAA domain-containing protein</fullName>
    </submittedName>
</protein>
<dbReference type="PANTHER" id="PTHR45991:SF1">
    <property type="entry name" value="PACHYTENE CHECKPOINT PROTEIN 2 HOMOLOG"/>
    <property type="match status" value="1"/>
</dbReference>
<feature type="region of interest" description="Disordered" evidence="6">
    <location>
        <begin position="1"/>
        <end position="50"/>
    </location>
</feature>
<evidence type="ECO:0000259" key="7">
    <source>
        <dbReference type="SMART" id="SM00382"/>
    </source>
</evidence>
<dbReference type="Pfam" id="PF00004">
    <property type="entry name" value="AAA"/>
    <property type="match status" value="1"/>
</dbReference>
<dbReference type="InterPro" id="IPR027417">
    <property type="entry name" value="P-loop_NTPase"/>
</dbReference>
<proteinExistence type="inferred from homology"/>